<dbReference type="Pfam" id="PF08859">
    <property type="entry name" value="DGC"/>
    <property type="match status" value="1"/>
</dbReference>
<accession>C0CIG2</accession>
<dbReference type="eggNOG" id="ENOG5032TFU">
    <property type="taxonomic scope" value="Bacteria"/>
</dbReference>
<dbReference type="PATRIC" id="fig|476272.21.peg.3631"/>
<comment type="caution">
    <text evidence="1">The sequence shown here is derived from an EMBL/GenBank/DDBJ whole genome shotgun (WGS) entry which is preliminary data.</text>
</comment>
<dbReference type="InterPro" id="IPR014958">
    <property type="entry name" value="DGC"/>
</dbReference>
<keyword evidence="2" id="KW-1185">Reference proteome</keyword>
<gene>
    <name evidence="1" type="ORF">RUMHYD_00626</name>
</gene>
<dbReference type="EMBL" id="ACBZ01000023">
    <property type="protein sequence ID" value="EEG50460.1"/>
    <property type="molecule type" value="Genomic_DNA"/>
</dbReference>
<reference evidence="1 2" key="1">
    <citation type="submission" date="2009-01" db="EMBL/GenBank/DDBJ databases">
        <authorList>
            <person name="Fulton L."/>
            <person name="Clifton S."/>
            <person name="Fulton B."/>
            <person name="Xu J."/>
            <person name="Minx P."/>
            <person name="Pepin K.H."/>
            <person name="Johnson M."/>
            <person name="Bhonagiri V."/>
            <person name="Nash W.E."/>
            <person name="Mardis E.R."/>
            <person name="Wilson R.K."/>
        </authorList>
    </citation>
    <scope>NUCLEOTIDE SEQUENCE [LARGE SCALE GENOMIC DNA]</scope>
    <source>
        <strain evidence="2">DSM 10507 / JCM 14656 / S5a33</strain>
    </source>
</reference>
<dbReference type="HOGENOM" id="CLU_155025_0_0_9"/>
<sequence>MSEILVGVLSCSGEEYLGGTLARMATRKVMEELRPGKVVTLCLPLYIAGGEEERRFAEEYPVIAVDGCKEGCAKCATEKYSGQVKDQLIIAELIGETTALSKTVSMKKLTKEHEKMACRIAEEICKKVDRILEEYQ</sequence>
<dbReference type="Proteomes" id="UP000003100">
    <property type="component" value="Unassembled WGS sequence"/>
</dbReference>
<dbReference type="GeneID" id="86821855"/>
<proteinExistence type="predicted"/>
<protein>
    <recommendedName>
        <fullName evidence="3">DGC domain</fullName>
    </recommendedName>
</protein>
<evidence type="ECO:0000313" key="1">
    <source>
        <dbReference type="EMBL" id="EEG50460.1"/>
    </source>
</evidence>
<organism evidence="1 2">
    <name type="scientific">Blautia hydrogenotrophica (strain DSM 10507 / JCM 14656 / S5a33)</name>
    <name type="common">Ruminococcus hydrogenotrophicus</name>
    <dbReference type="NCBI Taxonomy" id="476272"/>
    <lineage>
        <taxon>Bacteria</taxon>
        <taxon>Bacillati</taxon>
        <taxon>Bacillota</taxon>
        <taxon>Clostridia</taxon>
        <taxon>Lachnospirales</taxon>
        <taxon>Lachnospiraceae</taxon>
        <taxon>Blautia</taxon>
    </lineage>
</organism>
<evidence type="ECO:0000313" key="2">
    <source>
        <dbReference type="Proteomes" id="UP000003100"/>
    </source>
</evidence>
<dbReference type="RefSeq" id="WP_005945980.1">
    <property type="nucleotide sequence ID" value="NZ_CP136423.1"/>
</dbReference>
<dbReference type="AlphaFoldDB" id="C0CIG2"/>
<name>C0CIG2_BLAHS</name>
<evidence type="ECO:0008006" key="3">
    <source>
        <dbReference type="Google" id="ProtNLM"/>
    </source>
</evidence>
<reference evidence="1 2" key="2">
    <citation type="submission" date="2009-02" db="EMBL/GenBank/DDBJ databases">
        <title>Draft genome sequence of Blautia hydrogenotrophica DSM 10507 (Ruminococcus hydrogenotrophicus DSM 10507).</title>
        <authorList>
            <person name="Sudarsanam P."/>
            <person name="Ley R."/>
            <person name="Guruge J."/>
            <person name="Turnbaugh P.J."/>
            <person name="Mahowald M."/>
            <person name="Liep D."/>
            <person name="Gordon J."/>
        </authorList>
    </citation>
    <scope>NUCLEOTIDE SEQUENCE [LARGE SCALE GENOMIC DNA]</scope>
    <source>
        <strain evidence="2">DSM 10507 / JCM 14656 / S5a33</strain>
    </source>
</reference>